<dbReference type="PROSITE" id="PS50240">
    <property type="entry name" value="TRYPSIN_DOM"/>
    <property type="match status" value="1"/>
</dbReference>
<comment type="caution">
    <text evidence="5">The sequence shown here is derived from an EMBL/GenBank/DDBJ whole genome shotgun (WGS) entry which is preliminary data.</text>
</comment>
<keyword evidence="3" id="KW-0732">Signal</keyword>
<accession>A0A8J3BTV3</accession>
<evidence type="ECO:0000313" key="5">
    <source>
        <dbReference type="EMBL" id="GGK35650.1"/>
    </source>
</evidence>
<dbReference type="PANTHER" id="PTHR24252:SF7">
    <property type="entry name" value="HYALIN"/>
    <property type="match status" value="1"/>
</dbReference>
<keyword evidence="2" id="KW-0645">Protease</keyword>
<dbReference type="PROSITE" id="PS00134">
    <property type="entry name" value="TRYPSIN_HIS"/>
    <property type="match status" value="1"/>
</dbReference>
<dbReference type="AlphaFoldDB" id="A0A8J3BTV3"/>
<dbReference type="Gene3D" id="2.40.10.10">
    <property type="entry name" value="Trypsin-like serine proteases"/>
    <property type="match status" value="1"/>
</dbReference>
<name>A0A8J3BTV3_9ACTN</name>
<dbReference type="GO" id="GO:0004252">
    <property type="term" value="F:serine-type endopeptidase activity"/>
    <property type="evidence" value="ECO:0007669"/>
    <property type="project" value="InterPro"/>
</dbReference>
<evidence type="ECO:0000259" key="4">
    <source>
        <dbReference type="PROSITE" id="PS50240"/>
    </source>
</evidence>
<dbReference type="RefSeq" id="WP_189114991.1">
    <property type="nucleotide sequence ID" value="NZ_BMQC01000010.1"/>
</dbReference>
<feature type="chain" id="PRO_5035326214" evidence="3">
    <location>
        <begin position="27"/>
        <end position="259"/>
    </location>
</feature>
<keyword evidence="2" id="KW-0378">Hydrolase</keyword>
<evidence type="ECO:0000256" key="3">
    <source>
        <dbReference type="SAM" id="SignalP"/>
    </source>
</evidence>
<keyword evidence="2" id="KW-0720">Serine protease</keyword>
<evidence type="ECO:0000256" key="2">
    <source>
        <dbReference type="RuleBase" id="RU363034"/>
    </source>
</evidence>
<evidence type="ECO:0000313" key="6">
    <source>
        <dbReference type="Proteomes" id="UP000662200"/>
    </source>
</evidence>
<dbReference type="GO" id="GO:0006508">
    <property type="term" value="P:proteolysis"/>
    <property type="evidence" value="ECO:0007669"/>
    <property type="project" value="UniProtKB-KW"/>
</dbReference>
<evidence type="ECO:0000256" key="1">
    <source>
        <dbReference type="ARBA" id="ARBA00023157"/>
    </source>
</evidence>
<dbReference type="EMBL" id="BMQC01000010">
    <property type="protein sequence ID" value="GGK35650.1"/>
    <property type="molecule type" value="Genomic_DNA"/>
</dbReference>
<dbReference type="SUPFAM" id="SSF50494">
    <property type="entry name" value="Trypsin-like serine proteases"/>
    <property type="match status" value="1"/>
</dbReference>
<feature type="signal peptide" evidence="3">
    <location>
        <begin position="1"/>
        <end position="26"/>
    </location>
</feature>
<organism evidence="5 6">
    <name type="scientific">Pilimelia terevasa</name>
    <dbReference type="NCBI Taxonomy" id="53372"/>
    <lineage>
        <taxon>Bacteria</taxon>
        <taxon>Bacillati</taxon>
        <taxon>Actinomycetota</taxon>
        <taxon>Actinomycetes</taxon>
        <taxon>Micromonosporales</taxon>
        <taxon>Micromonosporaceae</taxon>
        <taxon>Pilimelia</taxon>
    </lineage>
</organism>
<dbReference type="CDD" id="cd00190">
    <property type="entry name" value="Tryp_SPc"/>
    <property type="match status" value="1"/>
</dbReference>
<dbReference type="InterPro" id="IPR001254">
    <property type="entry name" value="Trypsin_dom"/>
</dbReference>
<reference evidence="5" key="1">
    <citation type="journal article" date="2014" name="Int. J. Syst. Evol. Microbiol.">
        <title>Complete genome sequence of Corynebacterium casei LMG S-19264T (=DSM 44701T), isolated from a smear-ripened cheese.</title>
        <authorList>
            <consortium name="US DOE Joint Genome Institute (JGI-PGF)"/>
            <person name="Walter F."/>
            <person name="Albersmeier A."/>
            <person name="Kalinowski J."/>
            <person name="Ruckert C."/>
        </authorList>
    </citation>
    <scope>NUCLEOTIDE SEQUENCE</scope>
    <source>
        <strain evidence="5">JCM 3091</strain>
    </source>
</reference>
<dbReference type="InterPro" id="IPR009003">
    <property type="entry name" value="Peptidase_S1_PA"/>
</dbReference>
<gene>
    <name evidence="5" type="ORF">GCM10010124_30460</name>
</gene>
<dbReference type="Pfam" id="PF00089">
    <property type="entry name" value="Trypsin"/>
    <property type="match status" value="1"/>
</dbReference>
<dbReference type="SMART" id="SM00020">
    <property type="entry name" value="Tryp_SPc"/>
    <property type="match status" value="1"/>
</dbReference>
<dbReference type="PRINTS" id="PR00722">
    <property type="entry name" value="CHYMOTRYPSIN"/>
</dbReference>
<dbReference type="FunFam" id="2.40.10.10:FF:000002">
    <property type="entry name" value="Transmembrane protease serine"/>
    <property type="match status" value="1"/>
</dbReference>
<feature type="domain" description="Peptidase S1" evidence="4">
    <location>
        <begin position="35"/>
        <end position="249"/>
    </location>
</feature>
<dbReference type="InterPro" id="IPR018114">
    <property type="entry name" value="TRYPSIN_HIS"/>
</dbReference>
<protein>
    <submittedName>
        <fullName evidence="5">Trypsin</fullName>
    </submittedName>
</protein>
<dbReference type="Proteomes" id="UP000662200">
    <property type="component" value="Unassembled WGS sequence"/>
</dbReference>
<reference evidence="5" key="2">
    <citation type="submission" date="2020-09" db="EMBL/GenBank/DDBJ databases">
        <authorList>
            <person name="Sun Q."/>
            <person name="Ohkuma M."/>
        </authorList>
    </citation>
    <scope>NUCLEOTIDE SEQUENCE</scope>
    <source>
        <strain evidence="5">JCM 3091</strain>
    </source>
</reference>
<dbReference type="PANTHER" id="PTHR24252">
    <property type="entry name" value="ACROSIN-RELATED"/>
    <property type="match status" value="1"/>
</dbReference>
<proteinExistence type="predicted"/>
<sequence length="259" mass="26903">MTRLRRWSAVGLAGALLAAAAGVAHADPAPPTAQVVGGTPARQGDYPWMTRMKTGWGGCGGTLVSPDVVITAAHCYKFGGEGITAWIGNVNFAEGEQRKGVSKVNGKGEGAGDWSVVKLDKPYAAASYPVFPADGAHDAGPTFRAMGWGATKENGQTSKVLLQVDLPKVDDALCAANGNIQAEVCAGDYEKGGIDTCQGDSGGPLVKRDGDRWVFVGIVSRGVGCARPKNPGYYTRVSAFRDDIRKAIQQLGGQLPAGL</sequence>
<dbReference type="InterPro" id="IPR001314">
    <property type="entry name" value="Peptidase_S1A"/>
</dbReference>
<dbReference type="InterPro" id="IPR033116">
    <property type="entry name" value="TRYPSIN_SER"/>
</dbReference>
<keyword evidence="1" id="KW-1015">Disulfide bond</keyword>
<dbReference type="InterPro" id="IPR043504">
    <property type="entry name" value="Peptidase_S1_PA_chymotrypsin"/>
</dbReference>
<dbReference type="PROSITE" id="PS00135">
    <property type="entry name" value="TRYPSIN_SER"/>
    <property type="match status" value="1"/>
</dbReference>
<keyword evidence="6" id="KW-1185">Reference proteome</keyword>